<dbReference type="InterPro" id="IPR051842">
    <property type="entry name" value="uS12_prolyl_hydroxylase"/>
</dbReference>
<evidence type="ECO:0000313" key="3">
    <source>
        <dbReference type="Proteomes" id="UP001143981"/>
    </source>
</evidence>
<dbReference type="GO" id="GO:0006449">
    <property type="term" value="P:regulation of translational termination"/>
    <property type="evidence" value="ECO:0007669"/>
    <property type="project" value="TreeGrafter"/>
</dbReference>
<dbReference type="OrthoDB" id="430522at2759"/>
<dbReference type="GO" id="GO:0031543">
    <property type="term" value="F:peptidyl-proline dioxygenase activity"/>
    <property type="evidence" value="ECO:0007669"/>
    <property type="project" value="TreeGrafter"/>
</dbReference>
<sequence length="139" mass="15102">MAGVDAESKRAAAAAGDGRAKRARADGDASVCFAPGLLESAEVRGREYAAAQPFPHHSIAPFCAEELLVGVRREIVDRLHFTQKETDIFKYHQSGDLANLDGLPDGEQSQLPCLRRLRDAIYSREFRDFVSAVTGCGPL</sequence>
<dbReference type="PANTHER" id="PTHR12117">
    <property type="entry name" value="HISTONE ACETYLTRANSFERASE COMPLEX"/>
    <property type="match status" value="1"/>
</dbReference>
<gene>
    <name evidence="2" type="primary">NUA3_2</name>
    <name evidence="2" type="ORF">LPJ61_006419</name>
</gene>
<dbReference type="PANTHER" id="PTHR12117:SF0">
    <property type="entry name" value="PROLYL 3-HYDROXYLASE OGFOD1"/>
    <property type="match status" value="1"/>
</dbReference>
<feature type="compositionally biased region" description="Basic and acidic residues" evidence="1">
    <location>
        <begin position="1"/>
        <end position="10"/>
    </location>
</feature>
<name>A0A9W7XUI9_9FUNG</name>
<evidence type="ECO:0000313" key="2">
    <source>
        <dbReference type="EMBL" id="KAJ1718953.1"/>
    </source>
</evidence>
<evidence type="ECO:0000256" key="1">
    <source>
        <dbReference type="SAM" id="MobiDB-lite"/>
    </source>
</evidence>
<dbReference type="Gene3D" id="2.60.120.620">
    <property type="entry name" value="q2cbj1_9rhob like domain"/>
    <property type="match status" value="1"/>
</dbReference>
<dbReference type="GO" id="GO:0005737">
    <property type="term" value="C:cytoplasm"/>
    <property type="evidence" value="ECO:0007669"/>
    <property type="project" value="TreeGrafter"/>
</dbReference>
<reference evidence="2" key="1">
    <citation type="submission" date="2022-07" db="EMBL/GenBank/DDBJ databases">
        <title>Phylogenomic reconstructions and comparative analyses of Kickxellomycotina fungi.</title>
        <authorList>
            <person name="Reynolds N.K."/>
            <person name="Stajich J.E."/>
            <person name="Barry K."/>
            <person name="Grigoriev I.V."/>
            <person name="Crous P."/>
            <person name="Smith M.E."/>
        </authorList>
    </citation>
    <scope>NUCLEOTIDE SEQUENCE</scope>
    <source>
        <strain evidence="2">BCRC 34381</strain>
    </source>
</reference>
<feature type="non-terminal residue" evidence="2">
    <location>
        <position position="139"/>
    </location>
</feature>
<dbReference type="AlphaFoldDB" id="A0A9W7XUI9"/>
<dbReference type="Proteomes" id="UP001143981">
    <property type="component" value="Unassembled WGS sequence"/>
</dbReference>
<keyword evidence="3" id="KW-1185">Reference proteome</keyword>
<accession>A0A9W7XUI9</accession>
<protein>
    <submittedName>
        <fullName evidence="2">Component of NuA3 histone acetyltransferase complex</fullName>
    </submittedName>
</protein>
<proteinExistence type="predicted"/>
<organism evidence="2 3">
    <name type="scientific">Coemansia biformis</name>
    <dbReference type="NCBI Taxonomy" id="1286918"/>
    <lineage>
        <taxon>Eukaryota</taxon>
        <taxon>Fungi</taxon>
        <taxon>Fungi incertae sedis</taxon>
        <taxon>Zoopagomycota</taxon>
        <taxon>Kickxellomycotina</taxon>
        <taxon>Kickxellomycetes</taxon>
        <taxon>Kickxellales</taxon>
        <taxon>Kickxellaceae</taxon>
        <taxon>Coemansia</taxon>
    </lineage>
</organism>
<comment type="caution">
    <text evidence="2">The sequence shown here is derived from an EMBL/GenBank/DDBJ whole genome shotgun (WGS) entry which is preliminary data.</text>
</comment>
<dbReference type="EMBL" id="JANBOI010003100">
    <property type="protein sequence ID" value="KAJ1718953.1"/>
    <property type="molecule type" value="Genomic_DNA"/>
</dbReference>
<feature type="region of interest" description="Disordered" evidence="1">
    <location>
        <begin position="1"/>
        <end position="21"/>
    </location>
</feature>